<dbReference type="FunCoup" id="F6RM45">
    <property type="interactions" value="817"/>
</dbReference>
<dbReference type="GO" id="GO:0007264">
    <property type="term" value="P:small GTPase-mediated signal transduction"/>
    <property type="evidence" value="ECO:0007669"/>
    <property type="project" value="InterPro"/>
</dbReference>
<reference evidence="11" key="2">
    <citation type="submission" date="2025-08" db="UniProtKB">
        <authorList>
            <consortium name="Ensembl"/>
        </authorList>
    </citation>
    <scope>IDENTIFICATION</scope>
    <source>
        <strain evidence="11">Thoroughbred</strain>
    </source>
</reference>
<keyword evidence="4" id="KW-0488">Methylation</keyword>
<comment type="subcellular location">
    <subcellularLocation>
        <location evidence="1">Cell membrane</location>
    </subcellularLocation>
</comment>
<gene>
    <name evidence="11 13" type="primary">RHOF</name>
</gene>
<dbReference type="AlphaFoldDB" id="F6RM45"/>
<keyword evidence="3" id="KW-1003">Cell membrane</keyword>
<organism evidence="11 12">
    <name type="scientific">Equus caballus</name>
    <name type="common">Horse</name>
    <dbReference type="NCBI Taxonomy" id="9796"/>
    <lineage>
        <taxon>Eukaryota</taxon>
        <taxon>Metazoa</taxon>
        <taxon>Chordata</taxon>
        <taxon>Craniata</taxon>
        <taxon>Vertebrata</taxon>
        <taxon>Euteleostomi</taxon>
        <taxon>Mammalia</taxon>
        <taxon>Eutheria</taxon>
        <taxon>Laurasiatheria</taxon>
        <taxon>Perissodactyla</taxon>
        <taxon>Equidae</taxon>
        <taxon>Equus</taxon>
    </lineage>
</organism>
<evidence type="ECO:0000256" key="9">
    <source>
        <dbReference type="ARBA" id="ARBA00023289"/>
    </source>
</evidence>
<evidence type="ECO:0000313" key="12">
    <source>
        <dbReference type="Proteomes" id="UP000002281"/>
    </source>
</evidence>
<dbReference type="SMART" id="SM00176">
    <property type="entry name" value="RAN"/>
    <property type="match status" value="1"/>
</dbReference>
<keyword evidence="8" id="KW-0449">Lipoprotein</keyword>
<keyword evidence="6" id="KW-0342">GTP-binding</keyword>
<keyword evidence="12" id="KW-1185">Reference proteome</keyword>
<dbReference type="GO" id="GO:0016477">
    <property type="term" value="P:cell migration"/>
    <property type="evidence" value="ECO:0000318"/>
    <property type="project" value="GO_Central"/>
</dbReference>
<dbReference type="SUPFAM" id="SSF52540">
    <property type="entry name" value="P-loop containing nucleoside triphosphate hydrolases"/>
    <property type="match status" value="1"/>
</dbReference>
<evidence type="ECO:0000256" key="6">
    <source>
        <dbReference type="ARBA" id="ARBA00023134"/>
    </source>
</evidence>
<sequence>MNLQSGWSRVQLSPLDLPWLSPSLLRQCLARVTPLAPARKRFPPAWFGANPRKGVVPGRFTCSPSRPRRGDRPAEGARRPPCAPREVRGSTAPGAAPTADPSAPALRRASHRQCCRLRAMDAPGAPAPTVAPGPSPGRKELKIVIVGDGGCGKTSLLMVYSQGSFPEHYAPSVFEKYTASVTVGSKEVTLNLYDTAGQEDYDRLRPLSYQNTHLVLICYDVMNPTSYDNVLIKWFPEVTHFCRGTPMVLIGCKTDLRKDKEQLRKLRAAQLEPITYMQGQSACEQIQAALYLECSAKFRENVEDVFREAAKVALSALKKAQRQKKNRVCLLL</sequence>
<dbReference type="NCBIfam" id="TIGR00231">
    <property type="entry name" value="small_GTP"/>
    <property type="match status" value="1"/>
</dbReference>
<dbReference type="HOGENOM" id="CLU_041217_21_2_1"/>
<dbReference type="FunFam" id="3.40.50.300:FF:000676">
    <property type="entry name" value="Ras homolog family member F"/>
    <property type="match status" value="1"/>
</dbReference>
<dbReference type="GO" id="GO:0032956">
    <property type="term" value="P:regulation of actin cytoskeleton organization"/>
    <property type="evidence" value="ECO:0000318"/>
    <property type="project" value="GO_Central"/>
</dbReference>
<evidence type="ECO:0000256" key="5">
    <source>
        <dbReference type="ARBA" id="ARBA00022741"/>
    </source>
</evidence>
<evidence type="ECO:0000256" key="10">
    <source>
        <dbReference type="SAM" id="MobiDB-lite"/>
    </source>
</evidence>
<dbReference type="PRINTS" id="PR00449">
    <property type="entry name" value="RASTRNSFRMNG"/>
</dbReference>
<dbReference type="CDD" id="cd04132">
    <property type="entry name" value="Rho4_like"/>
    <property type="match status" value="1"/>
</dbReference>
<dbReference type="InterPro" id="IPR001806">
    <property type="entry name" value="Small_GTPase"/>
</dbReference>
<evidence type="ECO:0000256" key="2">
    <source>
        <dbReference type="ARBA" id="ARBA00010142"/>
    </source>
</evidence>
<feature type="region of interest" description="Disordered" evidence="10">
    <location>
        <begin position="57"/>
        <end position="107"/>
    </location>
</feature>
<dbReference type="GO" id="GO:0019901">
    <property type="term" value="F:protein kinase binding"/>
    <property type="evidence" value="ECO:0000318"/>
    <property type="project" value="GO_Central"/>
</dbReference>
<dbReference type="PaxDb" id="9796-ENSECAP00000022310"/>
<evidence type="ECO:0000313" key="11">
    <source>
        <dbReference type="Ensembl" id="ENSECAP00000022310.3"/>
    </source>
</evidence>
<dbReference type="InterPro" id="IPR005225">
    <property type="entry name" value="Small_GTP-bd"/>
</dbReference>
<keyword evidence="5" id="KW-0547">Nucleotide-binding</keyword>
<evidence type="ECO:0000256" key="3">
    <source>
        <dbReference type="ARBA" id="ARBA00022475"/>
    </source>
</evidence>
<dbReference type="SMART" id="SM00175">
    <property type="entry name" value="RAB"/>
    <property type="match status" value="1"/>
</dbReference>
<proteinExistence type="inferred from homology"/>
<dbReference type="PROSITE" id="PS51420">
    <property type="entry name" value="RHO"/>
    <property type="match status" value="1"/>
</dbReference>
<keyword evidence="7" id="KW-0472">Membrane</keyword>
<feature type="compositionally biased region" description="Basic and acidic residues" evidence="10">
    <location>
        <begin position="68"/>
        <end position="78"/>
    </location>
</feature>
<evidence type="ECO:0000256" key="4">
    <source>
        <dbReference type="ARBA" id="ARBA00022481"/>
    </source>
</evidence>
<dbReference type="Gene3D" id="3.40.50.300">
    <property type="entry name" value="P-loop containing nucleotide triphosphate hydrolases"/>
    <property type="match status" value="1"/>
</dbReference>
<protein>
    <submittedName>
        <fullName evidence="11">Ras homolog family member F, filopodia associated</fullName>
    </submittedName>
</protein>
<dbReference type="InterPro" id="IPR003578">
    <property type="entry name" value="Small_GTPase_Rho"/>
</dbReference>
<keyword evidence="9" id="KW-0636">Prenylation</keyword>
<dbReference type="InterPro" id="IPR027417">
    <property type="entry name" value="P-loop_NTPase"/>
</dbReference>
<evidence type="ECO:0000256" key="1">
    <source>
        <dbReference type="ARBA" id="ARBA00004236"/>
    </source>
</evidence>
<dbReference type="GO" id="GO:0005886">
    <property type="term" value="C:plasma membrane"/>
    <property type="evidence" value="ECO:0000318"/>
    <property type="project" value="GO_Central"/>
</dbReference>
<name>F6RM45_HORSE</name>
<reference evidence="11 12" key="1">
    <citation type="journal article" date="2009" name="Science">
        <title>Genome sequence, comparative analysis, and population genetics of the domestic horse.</title>
        <authorList>
            <consortium name="Broad Institute Genome Sequencing Platform"/>
            <consortium name="Broad Institute Whole Genome Assembly Team"/>
            <person name="Wade C.M."/>
            <person name="Giulotto E."/>
            <person name="Sigurdsson S."/>
            <person name="Zoli M."/>
            <person name="Gnerre S."/>
            <person name="Imsland F."/>
            <person name="Lear T.L."/>
            <person name="Adelson D.L."/>
            <person name="Bailey E."/>
            <person name="Bellone R.R."/>
            <person name="Bloecker H."/>
            <person name="Distl O."/>
            <person name="Edgar R.C."/>
            <person name="Garber M."/>
            <person name="Leeb T."/>
            <person name="Mauceli E."/>
            <person name="MacLeod J.N."/>
            <person name="Penedo M.C.T."/>
            <person name="Raison J.M."/>
            <person name="Sharpe T."/>
            <person name="Vogel J."/>
            <person name="Andersson L."/>
            <person name="Antczak D.F."/>
            <person name="Biagi T."/>
            <person name="Binns M.M."/>
            <person name="Chowdhary B.P."/>
            <person name="Coleman S.J."/>
            <person name="Della Valle G."/>
            <person name="Fryc S."/>
            <person name="Guerin G."/>
            <person name="Hasegawa T."/>
            <person name="Hill E.W."/>
            <person name="Jurka J."/>
            <person name="Kiialainen A."/>
            <person name="Lindgren G."/>
            <person name="Liu J."/>
            <person name="Magnani E."/>
            <person name="Mickelson J.R."/>
            <person name="Murray J."/>
            <person name="Nergadze S.G."/>
            <person name="Onofrio R."/>
            <person name="Pedroni S."/>
            <person name="Piras M.F."/>
            <person name="Raudsepp T."/>
            <person name="Rocchi M."/>
            <person name="Roeed K.H."/>
            <person name="Ryder O.A."/>
            <person name="Searle S."/>
            <person name="Skow L."/>
            <person name="Swinburne J.E."/>
            <person name="Syvaenen A.C."/>
            <person name="Tozaki T."/>
            <person name="Valberg S.J."/>
            <person name="Vaudin M."/>
            <person name="White J.R."/>
            <person name="Zody M.C."/>
            <person name="Lander E.S."/>
            <person name="Lindblad-Toh K."/>
        </authorList>
    </citation>
    <scope>NUCLEOTIDE SEQUENCE [LARGE SCALE GENOMIC DNA]</scope>
    <source>
        <strain evidence="11 12">Thoroughbred</strain>
    </source>
</reference>
<comment type="similarity">
    <text evidence="2">Belongs to the small GTPase superfamily. Rho family.</text>
</comment>
<dbReference type="GO" id="GO:0003924">
    <property type="term" value="F:GTPase activity"/>
    <property type="evidence" value="ECO:0000318"/>
    <property type="project" value="GO_Central"/>
</dbReference>
<dbReference type="Proteomes" id="UP000002281">
    <property type="component" value="Chromosome 8"/>
</dbReference>
<accession>F6RM45</accession>
<dbReference type="GO" id="GO:0007015">
    <property type="term" value="P:actin filament organization"/>
    <property type="evidence" value="ECO:0000318"/>
    <property type="project" value="GO_Central"/>
</dbReference>
<dbReference type="GeneTree" id="ENSGT00940000158903"/>
<dbReference type="GO" id="GO:0007165">
    <property type="term" value="P:signal transduction"/>
    <property type="evidence" value="ECO:0000318"/>
    <property type="project" value="GO_Central"/>
</dbReference>
<reference evidence="11" key="3">
    <citation type="submission" date="2025-09" db="UniProtKB">
        <authorList>
            <consortium name="Ensembl"/>
        </authorList>
    </citation>
    <scope>IDENTIFICATION</scope>
    <source>
        <strain evidence="11">Thoroughbred</strain>
    </source>
</reference>
<dbReference type="SMART" id="SM00174">
    <property type="entry name" value="RHO"/>
    <property type="match status" value="1"/>
</dbReference>
<dbReference type="STRING" id="9796.ENSECAP00000022310"/>
<evidence type="ECO:0000313" key="13">
    <source>
        <dbReference type="VGNC" id="VGNC:22376"/>
    </source>
</evidence>
<dbReference type="PROSITE" id="PS51421">
    <property type="entry name" value="RAS"/>
    <property type="match status" value="1"/>
</dbReference>
<dbReference type="Ensembl" id="ENSECAT00000026710.4">
    <property type="protein sequence ID" value="ENSECAP00000022310.3"/>
    <property type="gene ID" value="ENSECAG00000024780.4"/>
</dbReference>
<evidence type="ECO:0000256" key="8">
    <source>
        <dbReference type="ARBA" id="ARBA00023288"/>
    </source>
</evidence>
<dbReference type="SMART" id="SM00173">
    <property type="entry name" value="RAS"/>
    <property type="match status" value="1"/>
</dbReference>
<dbReference type="GO" id="GO:0005525">
    <property type="term" value="F:GTP binding"/>
    <property type="evidence" value="ECO:0000318"/>
    <property type="project" value="GO_Central"/>
</dbReference>
<dbReference type="GO" id="GO:0005829">
    <property type="term" value="C:cytosol"/>
    <property type="evidence" value="ECO:0000318"/>
    <property type="project" value="GO_Central"/>
</dbReference>
<dbReference type="Bgee" id="ENSECAG00000024780">
    <property type="expression patterns" value="Expressed in leukocyte and 23 other cell types or tissues"/>
</dbReference>
<dbReference type="PROSITE" id="PS51419">
    <property type="entry name" value="RAB"/>
    <property type="match status" value="1"/>
</dbReference>
<dbReference type="Pfam" id="PF00071">
    <property type="entry name" value="Ras"/>
    <property type="match status" value="1"/>
</dbReference>
<dbReference type="ExpressionAtlas" id="F6RM45">
    <property type="expression patterns" value="baseline"/>
</dbReference>
<evidence type="ECO:0000256" key="7">
    <source>
        <dbReference type="ARBA" id="ARBA00023136"/>
    </source>
</evidence>
<dbReference type="InParanoid" id="F6RM45"/>
<dbReference type="PANTHER" id="PTHR24072">
    <property type="entry name" value="RHO FAMILY GTPASE"/>
    <property type="match status" value="1"/>
</dbReference>
<dbReference type="VGNC" id="VGNC:22376">
    <property type="gene designation" value="RHOF"/>
</dbReference>